<dbReference type="GO" id="GO:0016407">
    <property type="term" value="F:acetyltransferase activity"/>
    <property type="evidence" value="ECO:0007669"/>
    <property type="project" value="InterPro"/>
</dbReference>
<dbReference type="AlphaFoldDB" id="A0A2T0LBI9"/>
<evidence type="ECO:0000313" key="4">
    <source>
        <dbReference type="Proteomes" id="UP000237797"/>
    </source>
</evidence>
<organism evidence="3 4">
    <name type="scientific">Planifilum fimeticola</name>
    <dbReference type="NCBI Taxonomy" id="201975"/>
    <lineage>
        <taxon>Bacteria</taxon>
        <taxon>Bacillati</taxon>
        <taxon>Bacillota</taxon>
        <taxon>Bacilli</taxon>
        <taxon>Bacillales</taxon>
        <taxon>Thermoactinomycetaceae</taxon>
        <taxon>Planifilum</taxon>
    </lineage>
</organism>
<dbReference type="InterPro" id="IPR053710">
    <property type="entry name" value="Arylamine_NAT_domain_sf"/>
</dbReference>
<dbReference type="SUPFAM" id="SSF54001">
    <property type="entry name" value="Cysteine proteinases"/>
    <property type="match status" value="1"/>
</dbReference>
<evidence type="ECO:0000256" key="2">
    <source>
        <dbReference type="RuleBase" id="RU003452"/>
    </source>
</evidence>
<proteinExistence type="inferred from homology"/>
<comment type="caution">
    <text evidence="3">The sequence shown here is derived from an EMBL/GenBank/DDBJ whole genome shotgun (WGS) entry which is preliminary data.</text>
</comment>
<dbReference type="OrthoDB" id="7181050at2"/>
<comment type="similarity">
    <text evidence="1 2">Belongs to the arylamine N-acetyltransferase family.</text>
</comment>
<keyword evidence="3" id="KW-0808">Transferase</keyword>
<dbReference type="PRINTS" id="PR01543">
    <property type="entry name" value="ANATRNSFRASE"/>
</dbReference>
<dbReference type="PANTHER" id="PTHR11786:SF0">
    <property type="entry name" value="ARYLAMINE N-ACETYLTRANSFERASE 4-RELATED"/>
    <property type="match status" value="1"/>
</dbReference>
<name>A0A2T0LBI9_9BACL</name>
<dbReference type="Pfam" id="PF00797">
    <property type="entry name" value="Acetyltransf_2"/>
    <property type="match status" value="1"/>
</dbReference>
<dbReference type="Gene3D" id="3.30.2140.20">
    <property type="match status" value="1"/>
</dbReference>
<dbReference type="Proteomes" id="UP000237797">
    <property type="component" value="Unassembled WGS sequence"/>
</dbReference>
<evidence type="ECO:0000313" key="3">
    <source>
        <dbReference type="EMBL" id="PRX39034.1"/>
    </source>
</evidence>
<dbReference type="RefSeq" id="WP_106346435.1">
    <property type="nucleotide sequence ID" value="NZ_PVNE01000031.1"/>
</dbReference>
<protein>
    <submittedName>
        <fullName evidence="3">N-hydroxyarylamine O-acetyltransferase</fullName>
    </submittedName>
</protein>
<gene>
    <name evidence="3" type="ORF">CLV97_13134</name>
</gene>
<evidence type="ECO:0000256" key="1">
    <source>
        <dbReference type="ARBA" id="ARBA00006547"/>
    </source>
</evidence>
<reference evidence="3 4" key="1">
    <citation type="submission" date="2018-03" db="EMBL/GenBank/DDBJ databases">
        <title>Genomic Encyclopedia of Archaeal and Bacterial Type Strains, Phase II (KMG-II): from individual species to whole genera.</title>
        <authorList>
            <person name="Goeker M."/>
        </authorList>
    </citation>
    <scope>NUCLEOTIDE SEQUENCE [LARGE SCALE GENOMIC DNA]</scope>
    <source>
        <strain evidence="3 4">DSM 44946</strain>
    </source>
</reference>
<dbReference type="PANTHER" id="PTHR11786">
    <property type="entry name" value="N-HYDROXYARYLAMINE O-ACETYLTRANSFERASE"/>
    <property type="match status" value="1"/>
</dbReference>
<accession>A0A2T0LBI9</accession>
<keyword evidence="4" id="KW-1185">Reference proteome</keyword>
<dbReference type="InterPro" id="IPR001447">
    <property type="entry name" value="Arylamine_N-AcTrfase"/>
</dbReference>
<dbReference type="InterPro" id="IPR038765">
    <property type="entry name" value="Papain-like_cys_pep_sf"/>
</dbReference>
<dbReference type="EMBL" id="PVNE01000031">
    <property type="protein sequence ID" value="PRX39034.1"/>
    <property type="molecule type" value="Genomic_DNA"/>
</dbReference>
<sequence>MRANVNPDVQAYLDLLDLTAPPKPTLSFLERLHERHLLRVPFENLNIHLGRPIRLDIPSLFEKIVRQKRGGFCYELNHLFHWLLQSLGYDSILISARVRTDQGGFSPEFDHLALIVTLDEPYLVDVGFGNAFRRPLPISGEVREDIGGVYRVRRLESGEYAMQRQSGENWSDAYRFTLVPRSIEEFLDMCRYHQTSPDSHFTRNRLCSLATRSGRLTLTDTALKVTENGEQRTHPVASEEEWSRLLAEHFGIRL</sequence>